<proteinExistence type="predicted"/>
<feature type="transmembrane region" description="Helical" evidence="1">
    <location>
        <begin position="48"/>
        <end position="67"/>
    </location>
</feature>
<evidence type="ECO:0000313" key="3">
    <source>
        <dbReference type="Proteomes" id="UP000450676"/>
    </source>
</evidence>
<keyword evidence="1" id="KW-0812">Transmembrane</keyword>
<name>A0A7X4KQI5_9BURK</name>
<keyword evidence="1" id="KW-1133">Transmembrane helix</keyword>
<reference evidence="2 3" key="1">
    <citation type="submission" date="2019-12" db="EMBL/GenBank/DDBJ databases">
        <title>Novel species isolated from a subtropical stream in China.</title>
        <authorList>
            <person name="Lu H."/>
        </authorList>
    </citation>
    <scope>NUCLEOTIDE SEQUENCE [LARGE SCALE GENOMIC DNA]</scope>
    <source>
        <strain evidence="2 3">FT127W</strain>
    </source>
</reference>
<sequence>MRAFRFKQTLFLIVITLLYLCFELGFNARLLDVVGGNATPDDVDHIEFYGRSLSGIAAALVLLQLMLRRRTPQGGGPSRLKIALCCAATALVVYGAIKTLVDVMVATRDAEFRRTAYNSMLLQRSLVNGRLTLDGLVEDQNLFAQPEGKAFLALFPFLAVSVEQLDDRIKGVKDQLIDAAIRKEGNGTQGYYDSYTKVMKEFHGNWQKYARIPTASDEGLLREQDKAWNDYLRTLSRHGWTPSTVPANRRGTVQAKVRKSVPVPPDWDPSDEATFRDAVEQRYRKAMSGTARAVTVGGERIPPGLSYPEFIARAGVQRELRTQLHLPPGAQVAASYGSPREFSRLYEQMVGQEVRVRRAIYDAPAARFEQGGSAYRDGDKAARAVIVPPVALFFSLLGAIGHFSKLLYLVATLLFLLRSGPDGQLSRRAALGAFGVLLLAFSGVWSSLALADNRVTRSELFQLMIGWARAPAAGDSGWQQAGKGALANIAHVVAVGQGHGYPVNEAIRTHLLNGMDYGYQPQDK</sequence>
<organism evidence="2 3">
    <name type="scientific">Pseudoduganella aquatica</name>
    <dbReference type="NCBI Taxonomy" id="2660641"/>
    <lineage>
        <taxon>Bacteria</taxon>
        <taxon>Pseudomonadati</taxon>
        <taxon>Pseudomonadota</taxon>
        <taxon>Betaproteobacteria</taxon>
        <taxon>Burkholderiales</taxon>
        <taxon>Oxalobacteraceae</taxon>
        <taxon>Telluria group</taxon>
        <taxon>Pseudoduganella</taxon>
    </lineage>
</organism>
<dbReference type="AlphaFoldDB" id="A0A7X4KQI5"/>
<keyword evidence="1" id="KW-0472">Membrane</keyword>
<dbReference type="EMBL" id="WWCU01000074">
    <property type="protein sequence ID" value="MYN11398.1"/>
    <property type="molecule type" value="Genomic_DNA"/>
</dbReference>
<gene>
    <name evidence="2" type="ORF">GTP77_29220</name>
</gene>
<dbReference type="Proteomes" id="UP000450676">
    <property type="component" value="Unassembled WGS sequence"/>
</dbReference>
<feature type="transmembrane region" description="Helical" evidence="1">
    <location>
        <begin position="429"/>
        <end position="451"/>
    </location>
</feature>
<feature type="transmembrane region" description="Helical" evidence="1">
    <location>
        <begin position="390"/>
        <end position="417"/>
    </location>
</feature>
<evidence type="ECO:0000256" key="1">
    <source>
        <dbReference type="SAM" id="Phobius"/>
    </source>
</evidence>
<evidence type="ECO:0000313" key="2">
    <source>
        <dbReference type="EMBL" id="MYN11398.1"/>
    </source>
</evidence>
<comment type="caution">
    <text evidence="2">The sequence shown here is derived from an EMBL/GenBank/DDBJ whole genome shotgun (WGS) entry which is preliminary data.</text>
</comment>
<keyword evidence="3" id="KW-1185">Reference proteome</keyword>
<accession>A0A7X4KQI5</accession>
<feature type="transmembrane region" description="Helical" evidence="1">
    <location>
        <begin position="9"/>
        <end position="28"/>
    </location>
</feature>
<dbReference type="RefSeq" id="WP_161075660.1">
    <property type="nucleotide sequence ID" value="NZ_CP086370.1"/>
</dbReference>
<protein>
    <submittedName>
        <fullName evidence="2">Uncharacterized protein</fullName>
    </submittedName>
</protein>